<dbReference type="InterPro" id="IPR029069">
    <property type="entry name" value="HotDog_dom_sf"/>
</dbReference>
<gene>
    <name evidence="3" type="ORF">GEV26_17550</name>
</gene>
<dbReference type="EMBL" id="CP045737">
    <property type="protein sequence ID" value="QGG43037.1"/>
    <property type="molecule type" value="Genomic_DNA"/>
</dbReference>
<accession>A0A5Q2MJ10</accession>
<dbReference type="Proteomes" id="UP000392064">
    <property type="component" value="Chromosome"/>
</dbReference>
<comment type="similarity">
    <text evidence="1">Belongs to the thioesterase PaaI family.</text>
</comment>
<dbReference type="GO" id="GO:0061522">
    <property type="term" value="F:1,4-dihydroxy-2-naphthoyl-CoA thioesterase activity"/>
    <property type="evidence" value="ECO:0007669"/>
    <property type="project" value="TreeGrafter"/>
</dbReference>
<dbReference type="PANTHER" id="PTHR43240">
    <property type="entry name" value="1,4-DIHYDROXY-2-NAPHTHOYL-COA THIOESTERASE 1"/>
    <property type="match status" value="1"/>
</dbReference>
<evidence type="ECO:0000313" key="3">
    <source>
        <dbReference type="EMBL" id="QGG43037.1"/>
    </source>
</evidence>
<dbReference type="SUPFAM" id="SSF54637">
    <property type="entry name" value="Thioesterase/thiol ester dehydrase-isomerase"/>
    <property type="match status" value="1"/>
</dbReference>
<dbReference type="InterPro" id="IPR003736">
    <property type="entry name" value="PAAI_dom"/>
</dbReference>
<keyword evidence="2" id="KW-0378">Hydrolase</keyword>
<dbReference type="Gene3D" id="3.10.129.10">
    <property type="entry name" value="Hotdog Thioesterase"/>
    <property type="match status" value="1"/>
</dbReference>
<proteinExistence type="inferred from homology"/>
<evidence type="ECO:0000256" key="2">
    <source>
        <dbReference type="ARBA" id="ARBA00022801"/>
    </source>
</evidence>
<dbReference type="InterPro" id="IPR006683">
    <property type="entry name" value="Thioestr_dom"/>
</dbReference>
<dbReference type="AlphaFoldDB" id="A0A5Q2MJ10"/>
<evidence type="ECO:0000313" key="4">
    <source>
        <dbReference type="Proteomes" id="UP000392064"/>
    </source>
</evidence>
<dbReference type="NCBIfam" id="TIGR00369">
    <property type="entry name" value="unchar_dom_1"/>
    <property type="match status" value="1"/>
</dbReference>
<dbReference type="KEGG" id="aef:GEV26_17550"/>
<sequence length="147" mass="15738">MTEIPGLDGTLGVEHVEAGPDKVVAQFTIGEQHLQPFGIPHGGVYCAVHESTASVAGQIWLGDKGIVVGSNNSTDFIRQAKLGDTITVTATPIHRGRSQQLWHLDSTDQDGRLIAQGQVRLANLDKQLPPELISQFTGAYELGGESR</sequence>
<protein>
    <submittedName>
        <fullName evidence="3">Hotdog fold thioesterase</fullName>
    </submittedName>
</protein>
<name>A0A5Q2MJ10_9ACTN</name>
<keyword evidence="4" id="KW-1185">Reference proteome</keyword>
<dbReference type="CDD" id="cd03443">
    <property type="entry name" value="PaaI_thioesterase"/>
    <property type="match status" value="1"/>
</dbReference>
<dbReference type="RefSeq" id="WP_153654841.1">
    <property type="nucleotide sequence ID" value="NZ_CP045737.1"/>
</dbReference>
<dbReference type="Pfam" id="PF03061">
    <property type="entry name" value="4HBT"/>
    <property type="match status" value="1"/>
</dbReference>
<evidence type="ECO:0000256" key="1">
    <source>
        <dbReference type="ARBA" id="ARBA00008324"/>
    </source>
</evidence>
<organism evidence="3 4">
    <name type="scientific">Aeromicrobium yanjiei</name>
    <dbReference type="NCBI Taxonomy" id="2662028"/>
    <lineage>
        <taxon>Bacteria</taxon>
        <taxon>Bacillati</taxon>
        <taxon>Actinomycetota</taxon>
        <taxon>Actinomycetes</taxon>
        <taxon>Propionibacteriales</taxon>
        <taxon>Nocardioidaceae</taxon>
        <taxon>Aeromicrobium</taxon>
    </lineage>
</organism>
<dbReference type="GO" id="GO:0005829">
    <property type="term" value="C:cytosol"/>
    <property type="evidence" value="ECO:0007669"/>
    <property type="project" value="TreeGrafter"/>
</dbReference>
<reference evidence="3 4" key="1">
    <citation type="submission" date="2019-11" db="EMBL/GenBank/DDBJ databases">
        <authorList>
            <person name="Li J."/>
        </authorList>
    </citation>
    <scope>NUCLEOTIDE SEQUENCE [LARGE SCALE GENOMIC DNA]</scope>
    <source>
        <strain evidence="3 4">MF47</strain>
    </source>
</reference>
<dbReference type="PANTHER" id="PTHR43240:SF5">
    <property type="entry name" value="1,4-DIHYDROXY-2-NAPHTHOYL-COA THIOESTERASE 1"/>
    <property type="match status" value="1"/>
</dbReference>